<dbReference type="Ensembl" id="ENSPCLT00000004396.1">
    <property type="protein sequence ID" value="ENSPCLP00000003201.1"/>
    <property type="gene ID" value="ENSPCLG00000002727.1"/>
</dbReference>
<dbReference type="PROSITE" id="PS00018">
    <property type="entry name" value="EF_HAND_1"/>
    <property type="match status" value="1"/>
</dbReference>
<feature type="region of interest" description="Disordered" evidence="1">
    <location>
        <begin position="1"/>
        <end position="32"/>
    </location>
</feature>
<proteinExistence type="predicted"/>
<evidence type="ECO:0000313" key="3">
    <source>
        <dbReference type="Proteomes" id="UP000472261"/>
    </source>
</evidence>
<keyword evidence="3" id="KW-1185">Reference proteome</keyword>
<evidence type="ECO:0000256" key="1">
    <source>
        <dbReference type="SAM" id="MobiDB-lite"/>
    </source>
</evidence>
<dbReference type="AlphaFoldDB" id="A0A669PNF9"/>
<protein>
    <recommendedName>
        <fullName evidence="4">EF-hand domain-containing protein</fullName>
    </recommendedName>
</protein>
<organism evidence="2 3">
    <name type="scientific">Phasianus colchicus</name>
    <name type="common">Common pheasant</name>
    <dbReference type="NCBI Taxonomy" id="9054"/>
    <lineage>
        <taxon>Eukaryota</taxon>
        <taxon>Metazoa</taxon>
        <taxon>Chordata</taxon>
        <taxon>Craniata</taxon>
        <taxon>Vertebrata</taxon>
        <taxon>Euteleostomi</taxon>
        <taxon>Archelosauria</taxon>
        <taxon>Archosauria</taxon>
        <taxon>Dinosauria</taxon>
        <taxon>Saurischia</taxon>
        <taxon>Theropoda</taxon>
        <taxon>Coelurosauria</taxon>
        <taxon>Aves</taxon>
        <taxon>Neognathae</taxon>
        <taxon>Galloanserae</taxon>
        <taxon>Galliformes</taxon>
        <taxon>Phasianidae</taxon>
        <taxon>Phasianinae</taxon>
        <taxon>Phasianus</taxon>
    </lineage>
</organism>
<sequence>CCLFSSEPAPVAPKGPSASAQGSAKVDKDRSGVISDTELQQALSNGKSVCKGGRRPIVNFMVHFMPVWLLDSFVLDFLLLAHLHCISF</sequence>
<evidence type="ECO:0000313" key="2">
    <source>
        <dbReference type="Ensembl" id="ENSPCLP00000003201.1"/>
    </source>
</evidence>
<dbReference type="InterPro" id="IPR018247">
    <property type="entry name" value="EF_Hand_1_Ca_BS"/>
</dbReference>
<reference evidence="2" key="1">
    <citation type="submission" date="2025-08" db="UniProtKB">
        <authorList>
            <consortium name="Ensembl"/>
        </authorList>
    </citation>
    <scope>IDENTIFICATION</scope>
</reference>
<evidence type="ECO:0008006" key="4">
    <source>
        <dbReference type="Google" id="ProtNLM"/>
    </source>
</evidence>
<dbReference type="Proteomes" id="UP000472261">
    <property type="component" value="Unplaced"/>
</dbReference>
<reference evidence="2" key="2">
    <citation type="submission" date="2025-09" db="UniProtKB">
        <authorList>
            <consortium name="Ensembl"/>
        </authorList>
    </citation>
    <scope>IDENTIFICATION</scope>
</reference>
<name>A0A669PNF9_PHACC</name>
<accession>A0A669PNF9</accession>